<feature type="region of interest" description="Disordered" evidence="6">
    <location>
        <begin position="102"/>
        <end position="363"/>
    </location>
</feature>
<dbReference type="InterPro" id="IPR046357">
    <property type="entry name" value="PPIase_dom_sf"/>
</dbReference>
<keyword evidence="3 4" id="KW-0413">Isomerase</keyword>
<feature type="compositionally biased region" description="Basic and acidic residues" evidence="6">
    <location>
        <begin position="186"/>
        <end position="203"/>
    </location>
</feature>
<keyword evidence="2 4" id="KW-0697">Rotamase</keyword>
<dbReference type="SUPFAM" id="SSF69203">
    <property type="entry name" value="Nucleoplasmin-like core domain"/>
    <property type="match status" value="1"/>
</dbReference>
<dbReference type="Gene3D" id="2.60.120.340">
    <property type="entry name" value="Nucleoplasmin core domain"/>
    <property type="match status" value="1"/>
</dbReference>
<evidence type="ECO:0000256" key="1">
    <source>
        <dbReference type="ARBA" id="ARBA00000971"/>
    </source>
</evidence>
<evidence type="ECO:0000313" key="9">
    <source>
        <dbReference type="Proteomes" id="UP001163046"/>
    </source>
</evidence>
<organism evidence="8 9">
    <name type="scientific">Desmophyllum pertusum</name>
    <dbReference type="NCBI Taxonomy" id="174260"/>
    <lineage>
        <taxon>Eukaryota</taxon>
        <taxon>Metazoa</taxon>
        <taxon>Cnidaria</taxon>
        <taxon>Anthozoa</taxon>
        <taxon>Hexacorallia</taxon>
        <taxon>Scleractinia</taxon>
        <taxon>Caryophylliina</taxon>
        <taxon>Caryophylliidae</taxon>
        <taxon>Desmophyllum</taxon>
    </lineage>
</organism>
<dbReference type="InterPro" id="IPR023566">
    <property type="entry name" value="PPIase_Fpr3/Fpr4-like"/>
</dbReference>
<dbReference type="AlphaFoldDB" id="A0A9X0D280"/>
<protein>
    <recommendedName>
        <fullName evidence="4">FK506-binding protein</fullName>
        <ecNumber evidence="4">5.2.1.8</ecNumber>
    </recommendedName>
</protein>
<gene>
    <name evidence="8" type="ORF">OS493_021121</name>
</gene>
<evidence type="ECO:0000256" key="5">
    <source>
        <dbReference type="PROSITE-ProRule" id="PRU00277"/>
    </source>
</evidence>
<dbReference type="Gene3D" id="3.10.50.40">
    <property type="match status" value="1"/>
</dbReference>
<evidence type="ECO:0000256" key="3">
    <source>
        <dbReference type="ARBA" id="ARBA00023235"/>
    </source>
</evidence>
<accession>A0A9X0D280</accession>
<feature type="compositionally biased region" description="Basic residues" evidence="6">
    <location>
        <begin position="270"/>
        <end position="279"/>
    </location>
</feature>
<dbReference type="Pfam" id="PF17800">
    <property type="entry name" value="NPL"/>
    <property type="match status" value="1"/>
</dbReference>
<feature type="compositionally biased region" description="Acidic residues" evidence="6">
    <location>
        <begin position="147"/>
        <end position="162"/>
    </location>
</feature>
<comment type="similarity">
    <text evidence="4">Belongs to the FKBP-type PPIase family.</text>
</comment>
<dbReference type="EC" id="5.2.1.8" evidence="4"/>
<dbReference type="EMBL" id="MU825886">
    <property type="protein sequence ID" value="KAJ7384492.1"/>
    <property type="molecule type" value="Genomic_DNA"/>
</dbReference>
<dbReference type="OrthoDB" id="1902587at2759"/>
<dbReference type="GO" id="GO:0000785">
    <property type="term" value="C:chromatin"/>
    <property type="evidence" value="ECO:0007669"/>
    <property type="project" value="TreeGrafter"/>
</dbReference>
<feature type="compositionally biased region" description="Basic residues" evidence="6">
    <location>
        <begin position="169"/>
        <end position="185"/>
    </location>
</feature>
<feature type="compositionally biased region" description="Acidic residues" evidence="6">
    <location>
        <begin position="102"/>
        <end position="115"/>
    </location>
</feature>
<comment type="catalytic activity">
    <reaction evidence="1 4 5">
        <text>[protein]-peptidylproline (omega=180) = [protein]-peptidylproline (omega=0)</text>
        <dbReference type="Rhea" id="RHEA:16237"/>
        <dbReference type="Rhea" id="RHEA-COMP:10747"/>
        <dbReference type="Rhea" id="RHEA-COMP:10748"/>
        <dbReference type="ChEBI" id="CHEBI:83833"/>
        <dbReference type="ChEBI" id="CHEBI:83834"/>
        <dbReference type="EC" id="5.2.1.8"/>
    </reaction>
</comment>
<dbReference type="PANTHER" id="PTHR43811">
    <property type="entry name" value="FKBP-TYPE PEPTIDYL-PROLYL CIS-TRANS ISOMERASE FKPA"/>
    <property type="match status" value="1"/>
</dbReference>
<dbReference type="PIRSF" id="PIRSF001473">
    <property type="entry name" value="FK506-bp_FPR3"/>
    <property type="match status" value="1"/>
</dbReference>
<evidence type="ECO:0000256" key="6">
    <source>
        <dbReference type="SAM" id="MobiDB-lite"/>
    </source>
</evidence>
<dbReference type="PANTHER" id="PTHR43811:SF19">
    <property type="entry name" value="39 KDA FK506-BINDING NUCLEAR PROTEIN"/>
    <property type="match status" value="1"/>
</dbReference>
<evidence type="ECO:0000256" key="4">
    <source>
        <dbReference type="PIRNR" id="PIRNR001473"/>
    </source>
</evidence>
<sequence length="461" mass="51254">MMFWGVTLDPGKRYTQTVEKSFHLSMAALGFQNCSSTPVTVMVEEDKAQFALCTLQPGKLPQQPLDYCFTEGEEITFFTEGPGDVHLTGYLMDEPNALEFEDDEEELTADSEESESASVSNAESEDDESSSDQMTLGGLLQGGNIANDDDDDEDEESGDDDWDPSKDNPKRRKQTKKEKNKKTKSKTNDSKEHNDVTTSKDFEQAEEIPQSSEDDDDDDNNDDDDDDYEPKKKVKSKTKPKKKEGNKKKRKNQETEQETVENGVTQPQKLTKKAKKLHFKSPDDIGVENTENANALENNSESQNVLPTSVNSLNSLENNSKKGKGKLLNQEELQQTKAEKKDNQSQATETTKRKLPGGTVSEEITKGSGKVAKKGQRVHVYYKGNLAKNKKQFDACLSGPPFSFRLGTGEVIRGWDLGVAGMQVGGKRRLTVPPSQGYGKKKMGPIPANSTLEFEIQLIRL</sequence>
<dbReference type="SUPFAM" id="SSF54534">
    <property type="entry name" value="FKBP-like"/>
    <property type="match status" value="1"/>
</dbReference>
<proteinExistence type="inferred from homology"/>
<feature type="compositionally biased region" description="Acidic residues" evidence="6">
    <location>
        <begin position="212"/>
        <end position="228"/>
    </location>
</feature>
<keyword evidence="9" id="KW-1185">Reference proteome</keyword>
<reference evidence="8" key="1">
    <citation type="submission" date="2023-01" db="EMBL/GenBank/DDBJ databases">
        <title>Genome assembly of the deep-sea coral Lophelia pertusa.</title>
        <authorList>
            <person name="Herrera S."/>
            <person name="Cordes E."/>
        </authorList>
    </citation>
    <scope>NUCLEOTIDE SEQUENCE</scope>
    <source>
        <strain evidence="8">USNM1676648</strain>
        <tissue evidence="8">Polyp</tissue>
    </source>
</reference>
<dbReference type="InterPro" id="IPR036824">
    <property type="entry name" value="Nucleoplasmin_core_dom_sf"/>
</dbReference>
<dbReference type="InterPro" id="IPR041232">
    <property type="entry name" value="NPL"/>
</dbReference>
<dbReference type="FunFam" id="3.10.50.40:FF:000006">
    <property type="entry name" value="Peptidyl-prolyl cis-trans isomerase"/>
    <property type="match status" value="1"/>
</dbReference>
<feature type="compositionally biased region" description="Low complexity" evidence="6">
    <location>
        <begin position="288"/>
        <end position="318"/>
    </location>
</feature>
<dbReference type="GO" id="GO:0003755">
    <property type="term" value="F:peptidyl-prolyl cis-trans isomerase activity"/>
    <property type="evidence" value="ECO:0007669"/>
    <property type="project" value="UniProtKB-KW"/>
</dbReference>
<dbReference type="GO" id="GO:0005730">
    <property type="term" value="C:nucleolus"/>
    <property type="evidence" value="ECO:0007669"/>
    <property type="project" value="TreeGrafter"/>
</dbReference>
<feature type="compositionally biased region" description="Basic residues" evidence="6">
    <location>
        <begin position="232"/>
        <end position="251"/>
    </location>
</feature>
<feature type="domain" description="PPIase FKBP-type" evidence="7">
    <location>
        <begin position="375"/>
        <end position="461"/>
    </location>
</feature>
<dbReference type="Pfam" id="PF00254">
    <property type="entry name" value="FKBP_C"/>
    <property type="match status" value="1"/>
</dbReference>
<dbReference type="InterPro" id="IPR001179">
    <property type="entry name" value="PPIase_FKBP_dom"/>
</dbReference>
<name>A0A9X0D280_9CNID</name>
<comment type="caution">
    <text evidence="8">The sequence shown here is derived from an EMBL/GenBank/DDBJ whole genome shotgun (WGS) entry which is preliminary data.</text>
</comment>
<evidence type="ECO:0000256" key="2">
    <source>
        <dbReference type="ARBA" id="ARBA00023110"/>
    </source>
</evidence>
<evidence type="ECO:0000313" key="8">
    <source>
        <dbReference type="EMBL" id="KAJ7384492.1"/>
    </source>
</evidence>
<dbReference type="Proteomes" id="UP001163046">
    <property type="component" value="Unassembled WGS sequence"/>
</dbReference>
<evidence type="ECO:0000259" key="7">
    <source>
        <dbReference type="PROSITE" id="PS50059"/>
    </source>
</evidence>
<dbReference type="PROSITE" id="PS50059">
    <property type="entry name" value="FKBP_PPIASE"/>
    <property type="match status" value="1"/>
</dbReference>